<protein>
    <submittedName>
        <fullName evidence="2">DUF2807 domain-containing protein</fullName>
    </submittedName>
</protein>
<dbReference type="AlphaFoldDB" id="A0A939GDE2"/>
<organism evidence="2 3">
    <name type="scientific">Fibrella aquatilis</name>
    <dbReference type="NCBI Taxonomy" id="2817059"/>
    <lineage>
        <taxon>Bacteria</taxon>
        <taxon>Pseudomonadati</taxon>
        <taxon>Bacteroidota</taxon>
        <taxon>Cytophagia</taxon>
        <taxon>Cytophagales</taxon>
        <taxon>Spirosomataceae</taxon>
        <taxon>Fibrella</taxon>
    </lineage>
</organism>
<feature type="non-terminal residue" evidence="2">
    <location>
        <position position="1"/>
    </location>
</feature>
<reference evidence="2 3" key="1">
    <citation type="submission" date="2021-03" db="EMBL/GenBank/DDBJ databases">
        <title>Fibrella sp. HMF5036 genome sequencing and assembly.</title>
        <authorList>
            <person name="Kang H."/>
            <person name="Kim H."/>
            <person name="Bae S."/>
            <person name="Joh K."/>
        </authorList>
    </citation>
    <scope>NUCLEOTIDE SEQUENCE [LARGE SCALE GENOMIC DNA]</scope>
    <source>
        <strain evidence="2 3">HMF5036</strain>
    </source>
</reference>
<dbReference type="Gene3D" id="2.160.20.120">
    <property type="match status" value="1"/>
</dbReference>
<evidence type="ECO:0000313" key="2">
    <source>
        <dbReference type="EMBL" id="MBO0934641.1"/>
    </source>
</evidence>
<sequence length="195" mass="20672">YAQDVPYTAANELRGSGRIVDEAIPVKPIERVIINQFPASITVNTRATSPSVQIGVDDNLLSLIQYVNDNGTLTLSFKEPAGKWVNKATISITINAPGLTQLTSRSNSDVLVRGLTGAQFNLTNEANGTVTLLGAVDTFNLLSTANGTINADKLPVQQANVVTKANATVRINARSANAVNASHASIINQVYVVKE</sequence>
<evidence type="ECO:0000313" key="3">
    <source>
        <dbReference type="Proteomes" id="UP000664795"/>
    </source>
</evidence>
<dbReference type="Proteomes" id="UP000664795">
    <property type="component" value="Unassembled WGS sequence"/>
</dbReference>
<comment type="caution">
    <text evidence="2">The sequence shown here is derived from an EMBL/GenBank/DDBJ whole genome shotgun (WGS) entry which is preliminary data.</text>
</comment>
<evidence type="ECO:0000259" key="1">
    <source>
        <dbReference type="Pfam" id="PF10988"/>
    </source>
</evidence>
<name>A0A939GDE2_9BACT</name>
<dbReference type="InterPro" id="IPR021255">
    <property type="entry name" value="DUF2807"/>
</dbReference>
<dbReference type="RefSeq" id="WP_207338607.1">
    <property type="nucleotide sequence ID" value="NZ_JAFMYU010000035.1"/>
</dbReference>
<feature type="domain" description="Putative auto-transporter adhesin head GIN" evidence="1">
    <location>
        <begin position="41"/>
        <end position="183"/>
    </location>
</feature>
<proteinExistence type="predicted"/>
<keyword evidence="3" id="KW-1185">Reference proteome</keyword>
<dbReference type="Pfam" id="PF10988">
    <property type="entry name" value="DUF2807"/>
    <property type="match status" value="1"/>
</dbReference>
<dbReference type="EMBL" id="JAFMYU010000035">
    <property type="protein sequence ID" value="MBO0934641.1"/>
    <property type="molecule type" value="Genomic_DNA"/>
</dbReference>
<gene>
    <name evidence="2" type="ORF">J2I48_26770</name>
</gene>
<accession>A0A939GDE2</accession>